<organism evidence="4">
    <name type="scientific">Aureoumbra lagunensis</name>
    <dbReference type="NCBI Taxonomy" id="44058"/>
    <lineage>
        <taxon>Eukaryota</taxon>
        <taxon>Sar</taxon>
        <taxon>Stramenopiles</taxon>
        <taxon>Ochrophyta</taxon>
        <taxon>Pelagophyceae</taxon>
        <taxon>Pelagomonadales</taxon>
        <taxon>Aureoumbra</taxon>
    </lineage>
</organism>
<dbReference type="GO" id="GO:1990316">
    <property type="term" value="C:Atg1/ULK1 kinase complex"/>
    <property type="evidence" value="ECO:0007669"/>
    <property type="project" value="TreeGrafter"/>
</dbReference>
<dbReference type="PANTHER" id="PTHR13292:SF0">
    <property type="entry name" value="AUTOPHAGY-RELATED PROTEIN 101"/>
    <property type="match status" value="1"/>
</dbReference>
<sequence>MSNAKEHRLEELEVWGQQEAREALLCIMHTILFCRAPGPFRPQTVYANRFNLAYSRVGCASVMRSVERAVDSVFTSLAPAGPDLLKGYIVLSFFERRHSKSLFGLVSNEEKIIWEQWIAPILLSTRFHYHGTGQILNKEDDDHAQRIEAERSRQATNNQLRNIILQVHALVNGPLDHVPTSMYEFNITCRSKTKNLLSESHDAGYARVILNPPLHSLSSL</sequence>
<accession>A0A7S3K300</accession>
<dbReference type="AlphaFoldDB" id="A0A7S3K300"/>
<dbReference type="GO" id="GO:0000407">
    <property type="term" value="C:phagophore assembly site"/>
    <property type="evidence" value="ECO:0007669"/>
    <property type="project" value="TreeGrafter"/>
</dbReference>
<dbReference type="PANTHER" id="PTHR13292">
    <property type="entry name" value="AUTOPHAGY-RELATED PROTEIN 101"/>
    <property type="match status" value="1"/>
</dbReference>
<proteinExistence type="inferred from homology"/>
<dbReference type="GO" id="GO:0019901">
    <property type="term" value="F:protein kinase binding"/>
    <property type="evidence" value="ECO:0007669"/>
    <property type="project" value="TreeGrafter"/>
</dbReference>
<comment type="similarity">
    <text evidence="1">Belongs to the ATG101 family.</text>
</comment>
<dbReference type="Pfam" id="PF07855">
    <property type="entry name" value="ATG101"/>
    <property type="match status" value="1"/>
</dbReference>
<evidence type="ECO:0000313" key="4">
    <source>
        <dbReference type="EMBL" id="CAE0370519.1"/>
    </source>
</evidence>
<reference evidence="4" key="1">
    <citation type="submission" date="2021-01" db="EMBL/GenBank/DDBJ databases">
        <authorList>
            <person name="Corre E."/>
            <person name="Pelletier E."/>
            <person name="Niang G."/>
            <person name="Scheremetjew M."/>
            <person name="Finn R."/>
            <person name="Kale V."/>
            <person name="Holt S."/>
            <person name="Cochrane G."/>
            <person name="Meng A."/>
            <person name="Brown T."/>
            <person name="Cohen L."/>
        </authorList>
    </citation>
    <scope>NUCLEOTIDE SEQUENCE</scope>
    <source>
        <strain evidence="4">CCMP1510</strain>
    </source>
</reference>
<evidence type="ECO:0000256" key="2">
    <source>
        <dbReference type="ARBA" id="ARBA00018874"/>
    </source>
</evidence>
<dbReference type="InterPro" id="IPR012445">
    <property type="entry name" value="ATG101"/>
</dbReference>
<protein>
    <recommendedName>
        <fullName evidence="2">Autophagy-related protein 101</fullName>
    </recommendedName>
</protein>
<dbReference type="GO" id="GO:0000045">
    <property type="term" value="P:autophagosome assembly"/>
    <property type="evidence" value="ECO:0007669"/>
    <property type="project" value="TreeGrafter"/>
</dbReference>
<evidence type="ECO:0000256" key="1">
    <source>
        <dbReference type="ARBA" id="ARBA00007130"/>
    </source>
</evidence>
<name>A0A7S3K300_9STRA</name>
<evidence type="ECO:0000256" key="3">
    <source>
        <dbReference type="ARBA" id="ARBA00023006"/>
    </source>
</evidence>
<gene>
    <name evidence="4" type="ORF">ALAG00032_LOCUS11297</name>
</gene>
<dbReference type="EMBL" id="HBIJ01016971">
    <property type="protein sequence ID" value="CAE0370519.1"/>
    <property type="molecule type" value="Transcribed_RNA"/>
</dbReference>
<keyword evidence="3" id="KW-0072">Autophagy</keyword>